<dbReference type="Proteomes" id="UP000322667">
    <property type="component" value="Chromosome A05"/>
</dbReference>
<reference evidence="1 2" key="1">
    <citation type="submission" date="2019-07" db="EMBL/GenBank/DDBJ databases">
        <title>WGS assembly of Gossypium tomentosum.</title>
        <authorList>
            <person name="Chen Z.J."/>
            <person name="Sreedasyam A."/>
            <person name="Ando A."/>
            <person name="Song Q."/>
            <person name="De L."/>
            <person name="Hulse-Kemp A."/>
            <person name="Ding M."/>
            <person name="Ye W."/>
            <person name="Kirkbride R."/>
            <person name="Jenkins J."/>
            <person name="Plott C."/>
            <person name="Lovell J."/>
            <person name="Lin Y.-M."/>
            <person name="Vaughn R."/>
            <person name="Liu B."/>
            <person name="Li W."/>
            <person name="Simpson S."/>
            <person name="Scheffler B."/>
            <person name="Saski C."/>
            <person name="Grover C."/>
            <person name="Hu G."/>
            <person name="Conover J."/>
            <person name="Carlson J."/>
            <person name="Shu S."/>
            <person name="Boston L."/>
            <person name="Williams M."/>
            <person name="Peterson D."/>
            <person name="Mcgee K."/>
            <person name="Jones D."/>
            <person name="Wendel J."/>
            <person name="Stelly D."/>
            <person name="Grimwood J."/>
            <person name="Schmutz J."/>
        </authorList>
    </citation>
    <scope>NUCLEOTIDE SEQUENCE [LARGE SCALE GENOMIC DNA]</scope>
    <source>
        <strain evidence="1">7179.01</strain>
    </source>
</reference>
<keyword evidence="2" id="KW-1185">Reference proteome</keyword>
<dbReference type="EMBL" id="CM017614">
    <property type="protein sequence ID" value="TYI30231.1"/>
    <property type="molecule type" value="Genomic_DNA"/>
</dbReference>
<gene>
    <name evidence="1" type="ORF">ES332_A05G371400v1</name>
</gene>
<proteinExistence type="predicted"/>
<sequence length="95" mass="11113">MSMLLGKMSYRFFFCKTFSNSHQSFPCAVLHLPSSSSRAAVLFHFMTFSNSHQFFLLVFHLLSSSFSHLCTIKRKLPMKIWTFKQLTSFPIFSFL</sequence>
<accession>A0A5D2QNN0</accession>
<protein>
    <submittedName>
        <fullName evidence="1">Uncharacterized protein</fullName>
    </submittedName>
</protein>
<name>A0A5D2QNN0_GOSTO</name>
<dbReference type="AlphaFoldDB" id="A0A5D2QNN0"/>
<organism evidence="1 2">
    <name type="scientific">Gossypium tomentosum</name>
    <name type="common">Hawaiian cotton</name>
    <name type="synonym">Gossypium sandvicense</name>
    <dbReference type="NCBI Taxonomy" id="34277"/>
    <lineage>
        <taxon>Eukaryota</taxon>
        <taxon>Viridiplantae</taxon>
        <taxon>Streptophyta</taxon>
        <taxon>Embryophyta</taxon>
        <taxon>Tracheophyta</taxon>
        <taxon>Spermatophyta</taxon>
        <taxon>Magnoliopsida</taxon>
        <taxon>eudicotyledons</taxon>
        <taxon>Gunneridae</taxon>
        <taxon>Pentapetalae</taxon>
        <taxon>rosids</taxon>
        <taxon>malvids</taxon>
        <taxon>Malvales</taxon>
        <taxon>Malvaceae</taxon>
        <taxon>Malvoideae</taxon>
        <taxon>Gossypium</taxon>
    </lineage>
</organism>
<evidence type="ECO:0000313" key="2">
    <source>
        <dbReference type="Proteomes" id="UP000322667"/>
    </source>
</evidence>
<evidence type="ECO:0000313" key="1">
    <source>
        <dbReference type="EMBL" id="TYI30231.1"/>
    </source>
</evidence>